<dbReference type="EMBL" id="RJUF01000194">
    <property type="protein sequence ID" value="MCP9765881.1"/>
    <property type="molecule type" value="Genomic_DNA"/>
</dbReference>
<protein>
    <submittedName>
        <fullName evidence="2">Methyltransferase domain-containing protein</fullName>
    </submittedName>
</protein>
<dbReference type="InterPro" id="IPR041698">
    <property type="entry name" value="Methyltransf_25"/>
</dbReference>
<keyword evidence="2" id="KW-0808">Transferase</keyword>
<dbReference type="CDD" id="cd02440">
    <property type="entry name" value="AdoMet_MTases"/>
    <property type="match status" value="1"/>
</dbReference>
<name>A0AAE3H7Z6_9BACT</name>
<evidence type="ECO:0000313" key="3">
    <source>
        <dbReference type="Proteomes" id="UP001204144"/>
    </source>
</evidence>
<dbReference type="AlphaFoldDB" id="A0AAE3H7Z6"/>
<dbReference type="Proteomes" id="UP001204144">
    <property type="component" value="Unassembled WGS sequence"/>
</dbReference>
<feature type="domain" description="Methyltransferase" evidence="1">
    <location>
        <begin position="54"/>
        <end position="134"/>
    </location>
</feature>
<dbReference type="GO" id="GO:0008168">
    <property type="term" value="F:methyltransferase activity"/>
    <property type="evidence" value="ECO:0007669"/>
    <property type="project" value="UniProtKB-KW"/>
</dbReference>
<dbReference type="RefSeq" id="WP_255039585.1">
    <property type="nucleotide sequence ID" value="NZ_RJUF01000194.1"/>
</dbReference>
<reference evidence="2 3" key="1">
    <citation type="submission" date="2018-11" db="EMBL/GenBank/DDBJ databases">
        <title>Novel bacteria species description.</title>
        <authorList>
            <person name="Han J.-H."/>
        </authorList>
    </citation>
    <scope>NUCLEOTIDE SEQUENCE [LARGE SCALE GENOMIC DNA]</scope>
    <source>
        <strain evidence="2 3">KCTC23259</strain>
    </source>
</reference>
<dbReference type="Gene3D" id="3.40.50.150">
    <property type="entry name" value="Vaccinia Virus protein VP39"/>
    <property type="match status" value="1"/>
</dbReference>
<dbReference type="GO" id="GO:0032259">
    <property type="term" value="P:methylation"/>
    <property type="evidence" value="ECO:0007669"/>
    <property type="project" value="UniProtKB-KW"/>
</dbReference>
<evidence type="ECO:0000313" key="2">
    <source>
        <dbReference type="EMBL" id="MCP9765881.1"/>
    </source>
</evidence>
<comment type="caution">
    <text evidence="2">The sequence shown here is derived from an EMBL/GenBank/DDBJ whole genome shotgun (WGS) entry which is preliminary data.</text>
</comment>
<gene>
    <name evidence="2" type="ORF">EGI31_23340</name>
</gene>
<dbReference type="InterPro" id="IPR029063">
    <property type="entry name" value="SAM-dependent_MTases_sf"/>
</dbReference>
<keyword evidence="3" id="KW-1185">Reference proteome</keyword>
<organism evidence="2 3">
    <name type="scientific">Lacihabitans soyangensis</name>
    <dbReference type="NCBI Taxonomy" id="869394"/>
    <lineage>
        <taxon>Bacteria</taxon>
        <taxon>Pseudomonadati</taxon>
        <taxon>Bacteroidota</taxon>
        <taxon>Cytophagia</taxon>
        <taxon>Cytophagales</taxon>
        <taxon>Leadbetterellaceae</taxon>
        <taxon>Lacihabitans</taxon>
    </lineage>
</organism>
<dbReference type="Pfam" id="PF13649">
    <property type="entry name" value="Methyltransf_25"/>
    <property type="match status" value="1"/>
</dbReference>
<evidence type="ECO:0000259" key="1">
    <source>
        <dbReference type="Pfam" id="PF13649"/>
    </source>
</evidence>
<sequence length="218" mass="25658">MKKSYQKELLDADEIPESDLIQNLKELKFINTYLGGHDVIKKGLKKFGKQNHKILEIGSGGGDNLMMLKKHFPDNEYSGLDIKDVCIKYSSSLDSEIFWIKEDYKKHKPIEPYDLIFNSLFCHHFDENSLVEMLVWMNKNSTKGFFIGDLHRHWLAYYSIKFLTNLLSKSYLVKNDAPESVKRGFTRNEWEVLLKKAGIENYQITWCWAFRHLIVVKK</sequence>
<proteinExistence type="predicted"/>
<keyword evidence="2" id="KW-0489">Methyltransferase</keyword>
<dbReference type="SUPFAM" id="SSF53335">
    <property type="entry name" value="S-adenosyl-L-methionine-dependent methyltransferases"/>
    <property type="match status" value="1"/>
</dbReference>
<accession>A0AAE3H7Z6</accession>